<accession>A0A2S9JCU7</accession>
<name>A0A2S9JCU7_9SPHI</name>
<dbReference type="AlphaFoldDB" id="A0A2S9JCU7"/>
<proteinExistence type="predicted"/>
<evidence type="ECO:0000313" key="1">
    <source>
        <dbReference type="EMBL" id="PRD50662.1"/>
    </source>
</evidence>
<dbReference type="Proteomes" id="UP000238642">
    <property type="component" value="Unassembled WGS sequence"/>
</dbReference>
<comment type="caution">
    <text evidence="1">The sequence shown here is derived from an EMBL/GenBank/DDBJ whole genome shotgun (WGS) entry which is preliminary data.</text>
</comment>
<dbReference type="EMBL" id="PVBS01000008">
    <property type="protein sequence ID" value="PRD50662.1"/>
    <property type="molecule type" value="Genomic_DNA"/>
</dbReference>
<evidence type="ECO:0000313" key="2">
    <source>
        <dbReference type="Proteomes" id="UP000238642"/>
    </source>
</evidence>
<gene>
    <name evidence="1" type="ORF">C5749_19360</name>
</gene>
<reference evidence="1 2" key="1">
    <citation type="submission" date="2018-02" db="EMBL/GenBank/DDBJ databases">
        <title>The draft genome of Sphingobacterium gobiense H7.</title>
        <authorList>
            <person name="Li L."/>
            <person name="Liu L."/>
            <person name="Zhang X."/>
            <person name="Wang T."/>
            <person name="Liang L."/>
        </authorList>
    </citation>
    <scope>NUCLEOTIDE SEQUENCE [LARGE SCALE GENOMIC DNA]</scope>
    <source>
        <strain evidence="1 2">ACCC 05757</strain>
    </source>
</reference>
<sequence>MVSLPLHLRPINVVVSHGPVRKPNLVAGFALRCFQRLSTPHVATQPYTWRHNWFTRGASSPVLSY</sequence>
<organism evidence="1 2">
    <name type="scientific">Sphingobacterium gobiense</name>
    <dbReference type="NCBI Taxonomy" id="1382456"/>
    <lineage>
        <taxon>Bacteria</taxon>
        <taxon>Pseudomonadati</taxon>
        <taxon>Bacteroidota</taxon>
        <taxon>Sphingobacteriia</taxon>
        <taxon>Sphingobacteriales</taxon>
        <taxon>Sphingobacteriaceae</taxon>
        <taxon>Sphingobacterium</taxon>
    </lineage>
</organism>
<keyword evidence="2" id="KW-1185">Reference proteome</keyword>
<protein>
    <submittedName>
        <fullName evidence="1">Uncharacterized protein</fullName>
    </submittedName>
</protein>